<dbReference type="FunFam" id="2.90.10.10:FF:000017">
    <property type="entry name" value="Putative receptor protein kinase ZmPK1"/>
    <property type="match status" value="1"/>
</dbReference>
<dbReference type="PROSITE" id="PS50927">
    <property type="entry name" value="BULB_LECTIN"/>
    <property type="match status" value="1"/>
</dbReference>
<evidence type="ECO:0000256" key="8">
    <source>
        <dbReference type="ARBA" id="ARBA00022777"/>
    </source>
</evidence>
<feature type="transmembrane region" description="Helical" evidence="19">
    <location>
        <begin position="460"/>
        <end position="483"/>
    </location>
</feature>
<sequence>MNIMMSWPVLFLLLTLSFFPPHSSSTLDAIDEGTSLNVEKPEEVLISQNGIFSAGFHSVGFNAFCFAIWFNKLQSPTVVWMANRDHPVNGKHSKLSLLKTGNLILTDAGKFTVWATNTVSLSSVQLSLYNTGNLVLRNLEGVTLWESFDFPTDTLLPQQLLTRNTKLVSSRSQTNYSSGYYELLFDYDNLLHLLYNGPDVSSIYWPEPWRSSREVGRTSYNSSRIAVVDSLGNFSSSDNFTFKSDDYGAVLHRRLTLGYDGNIRLYSWKDEEQTWVVSWQVIRTPCTIHGACGPNSLCSYVIGSVRKCSCLPGYKMKNRTDWSYGCELKLDLTCKKNESVFQLLSHVEFYGYDYGFFPNYTIDQCMDLCLQLCNCKAFQYKNLKKTKKDNHISDCYPKTLLQNGYRSPDFIGDLYLRLPKSNNISYINPVEEFSLDCSSEGTIQLDRTYVKSGENGTLKLMVWFASGVAGLEIVCICVVWCLLIRTQKSLATNNQRYVLDATGFRKFTYTELKKATKGFTEEIGRGAGGIVYKGILSDNRVAAIKRLYEANQGEEVFKAEVSIIGRINHINLIEMWGYCVDGKHRILVYEYMEHGCLADNLSANILDSDKRFEIAVGTAKGLAYLHEYCLDWVVHCDVKPQNILLDSNYQPKVADFGLSKLQNRSALQNLSFSRIRGTRGYMAPEWVFKFPITSKVDVYSYGIVVLEMVTGKRPSRSIHASAKERKFHAIDDGGEAEHKRMVTWVREKMNKAISNTSLLEEIIDPMLKGRYEMGKMETLVGVALQCIQEDKDARPTMIQVVRMLRQENDSQ</sequence>
<dbReference type="SUPFAM" id="SSF56112">
    <property type="entry name" value="Protein kinase-like (PK-like)"/>
    <property type="match status" value="1"/>
</dbReference>
<evidence type="ECO:0000256" key="7">
    <source>
        <dbReference type="ARBA" id="ARBA00022741"/>
    </source>
</evidence>
<dbReference type="CDD" id="cd00028">
    <property type="entry name" value="B_lectin"/>
    <property type="match status" value="1"/>
</dbReference>
<organism evidence="24">
    <name type="scientific">Fagus sylvatica</name>
    <name type="common">Beechnut</name>
    <dbReference type="NCBI Taxonomy" id="28930"/>
    <lineage>
        <taxon>Eukaryota</taxon>
        <taxon>Viridiplantae</taxon>
        <taxon>Streptophyta</taxon>
        <taxon>Embryophyta</taxon>
        <taxon>Tracheophyta</taxon>
        <taxon>Spermatophyta</taxon>
        <taxon>Magnoliopsida</taxon>
        <taxon>eudicotyledons</taxon>
        <taxon>Gunneridae</taxon>
        <taxon>Pentapetalae</taxon>
        <taxon>rosids</taxon>
        <taxon>fabids</taxon>
        <taxon>Fagales</taxon>
        <taxon>Fagaceae</taxon>
        <taxon>Fagus</taxon>
    </lineage>
</organism>
<dbReference type="PIRSF" id="PIRSF000641">
    <property type="entry name" value="SRK"/>
    <property type="match status" value="1"/>
</dbReference>
<dbReference type="PANTHER" id="PTHR47974">
    <property type="entry name" value="OS07G0415500 PROTEIN"/>
    <property type="match status" value="1"/>
</dbReference>
<keyword evidence="6 20" id="KW-0732">Signal</keyword>
<comment type="catalytic activity">
    <reaction evidence="15 17">
        <text>L-threonyl-[protein] + ATP = O-phospho-L-threonyl-[protein] + ADP + H(+)</text>
        <dbReference type="Rhea" id="RHEA:46608"/>
        <dbReference type="Rhea" id="RHEA-COMP:11060"/>
        <dbReference type="Rhea" id="RHEA-COMP:11605"/>
        <dbReference type="ChEBI" id="CHEBI:15378"/>
        <dbReference type="ChEBI" id="CHEBI:30013"/>
        <dbReference type="ChEBI" id="CHEBI:30616"/>
        <dbReference type="ChEBI" id="CHEBI:61977"/>
        <dbReference type="ChEBI" id="CHEBI:456216"/>
        <dbReference type="EC" id="2.7.11.1"/>
    </reaction>
</comment>
<evidence type="ECO:0000256" key="20">
    <source>
        <dbReference type="SAM" id="SignalP"/>
    </source>
</evidence>
<evidence type="ECO:0000256" key="19">
    <source>
        <dbReference type="SAM" id="Phobius"/>
    </source>
</evidence>
<gene>
    <name evidence="24" type="ORF">FSB_LOCUS35074</name>
</gene>
<evidence type="ECO:0000256" key="12">
    <source>
        <dbReference type="ARBA" id="ARBA00023157"/>
    </source>
</evidence>
<keyword evidence="2 17" id="KW-0723">Serine/threonine-protein kinase</keyword>
<feature type="domain" description="Protein kinase" evidence="21">
    <location>
        <begin position="517"/>
        <end position="811"/>
    </location>
</feature>
<dbReference type="InterPro" id="IPR001480">
    <property type="entry name" value="Bulb-type_lectin_dom"/>
</dbReference>
<dbReference type="PROSITE" id="PS00107">
    <property type="entry name" value="PROTEIN_KINASE_ATP"/>
    <property type="match status" value="1"/>
</dbReference>
<accession>A0A2N9H563</accession>
<evidence type="ECO:0000256" key="16">
    <source>
        <dbReference type="ARBA" id="ARBA00048679"/>
    </source>
</evidence>
<keyword evidence="9 17" id="KW-0067">ATP-binding</keyword>
<feature type="domain" description="Apple" evidence="23">
    <location>
        <begin position="334"/>
        <end position="419"/>
    </location>
</feature>
<dbReference type="Pfam" id="PF00069">
    <property type="entry name" value="Pkinase"/>
    <property type="match status" value="1"/>
</dbReference>
<dbReference type="SMART" id="SM00220">
    <property type="entry name" value="S_TKc"/>
    <property type="match status" value="1"/>
</dbReference>
<feature type="domain" description="Bulb-type lectin" evidence="22">
    <location>
        <begin position="30"/>
        <end position="149"/>
    </location>
</feature>
<dbReference type="PROSITE" id="PS50948">
    <property type="entry name" value="PAN"/>
    <property type="match status" value="1"/>
</dbReference>
<comment type="catalytic activity">
    <reaction evidence="16 17">
        <text>L-seryl-[protein] + ATP = O-phospho-L-seryl-[protein] + ADP + H(+)</text>
        <dbReference type="Rhea" id="RHEA:17989"/>
        <dbReference type="Rhea" id="RHEA-COMP:9863"/>
        <dbReference type="Rhea" id="RHEA-COMP:11604"/>
        <dbReference type="ChEBI" id="CHEBI:15378"/>
        <dbReference type="ChEBI" id="CHEBI:29999"/>
        <dbReference type="ChEBI" id="CHEBI:30616"/>
        <dbReference type="ChEBI" id="CHEBI:83421"/>
        <dbReference type="ChEBI" id="CHEBI:456216"/>
        <dbReference type="EC" id="2.7.11.1"/>
    </reaction>
</comment>
<keyword evidence="14" id="KW-0325">Glycoprotein</keyword>
<keyword evidence="11 19" id="KW-0472">Membrane</keyword>
<dbReference type="InterPro" id="IPR017441">
    <property type="entry name" value="Protein_kinase_ATP_BS"/>
</dbReference>
<dbReference type="PANTHER" id="PTHR47974:SF3">
    <property type="entry name" value="RECEPTOR-LIKE SERINE_THREONINE-PROTEIN KINASE"/>
    <property type="match status" value="1"/>
</dbReference>
<dbReference type="SMART" id="SM00473">
    <property type="entry name" value="PAN_AP"/>
    <property type="match status" value="1"/>
</dbReference>
<keyword evidence="5 19" id="KW-0812">Transmembrane</keyword>
<evidence type="ECO:0000256" key="10">
    <source>
        <dbReference type="ARBA" id="ARBA00022989"/>
    </source>
</evidence>
<evidence type="ECO:0000313" key="24">
    <source>
        <dbReference type="EMBL" id="SPD07192.1"/>
    </source>
</evidence>
<evidence type="ECO:0000256" key="9">
    <source>
        <dbReference type="ARBA" id="ARBA00022840"/>
    </source>
</evidence>
<dbReference type="Pfam" id="PF01453">
    <property type="entry name" value="B_lectin"/>
    <property type="match status" value="1"/>
</dbReference>
<dbReference type="Gene3D" id="1.10.510.10">
    <property type="entry name" value="Transferase(Phosphotransferase) domain 1"/>
    <property type="match status" value="1"/>
</dbReference>
<dbReference type="InterPro" id="IPR024171">
    <property type="entry name" value="SRK-like_kinase"/>
</dbReference>
<dbReference type="InterPro" id="IPR011009">
    <property type="entry name" value="Kinase-like_dom_sf"/>
</dbReference>
<evidence type="ECO:0000259" key="21">
    <source>
        <dbReference type="PROSITE" id="PS50011"/>
    </source>
</evidence>
<dbReference type="PROSITE" id="PS00108">
    <property type="entry name" value="PROTEIN_KINASE_ST"/>
    <property type="match status" value="1"/>
</dbReference>
<dbReference type="CDD" id="cd01098">
    <property type="entry name" value="PAN_AP_plant"/>
    <property type="match status" value="1"/>
</dbReference>
<keyword evidence="12" id="KW-1015">Disulfide bond</keyword>
<keyword evidence="7 17" id="KW-0547">Nucleotide-binding</keyword>
<evidence type="ECO:0000256" key="2">
    <source>
        <dbReference type="ARBA" id="ARBA00022527"/>
    </source>
</evidence>
<evidence type="ECO:0000256" key="18">
    <source>
        <dbReference type="PROSITE-ProRule" id="PRU10141"/>
    </source>
</evidence>
<dbReference type="InterPro" id="IPR000858">
    <property type="entry name" value="S_locus_glycoprot_dom"/>
</dbReference>
<dbReference type="EMBL" id="OIVN01002890">
    <property type="protein sequence ID" value="SPD07192.1"/>
    <property type="molecule type" value="Genomic_DNA"/>
</dbReference>
<dbReference type="InterPro" id="IPR036426">
    <property type="entry name" value="Bulb-type_lectin_dom_sf"/>
</dbReference>
<evidence type="ECO:0000256" key="5">
    <source>
        <dbReference type="ARBA" id="ARBA00022692"/>
    </source>
</evidence>
<name>A0A2N9H563_FAGSY</name>
<keyword evidence="13" id="KW-0675">Receptor</keyword>
<evidence type="ECO:0000259" key="23">
    <source>
        <dbReference type="PROSITE" id="PS50948"/>
    </source>
</evidence>
<dbReference type="GO" id="GO:0106310">
    <property type="term" value="F:protein serine kinase activity"/>
    <property type="evidence" value="ECO:0007669"/>
    <property type="project" value="RHEA"/>
</dbReference>
<dbReference type="SMART" id="SM00108">
    <property type="entry name" value="B_lectin"/>
    <property type="match status" value="1"/>
</dbReference>
<keyword evidence="8 17" id="KW-0418">Kinase</keyword>
<feature type="signal peptide" evidence="20">
    <location>
        <begin position="1"/>
        <end position="25"/>
    </location>
</feature>
<dbReference type="Gene3D" id="3.30.200.20">
    <property type="entry name" value="Phosphorylase Kinase, domain 1"/>
    <property type="match status" value="1"/>
</dbReference>
<dbReference type="EC" id="2.7.11.1" evidence="17"/>
<evidence type="ECO:0000256" key="13">
    <source>
        <dbReference type="ARBA" id="ARBA00023170"/>
    </source>
</evidence>
<evidence type="ECO:0000256" key="14">
    <source>
        <dbReference type="ARBA" id="ARBA00023180"/>
    </source>
</evidence>
<comment type="subcellular location">
    <subcellularLocation>
        <location evidence="1">Membrane</location>
        <topology evidence="1">Single-pass type I membrane protein</topology>
    </subcellularLocation>
</comment>
<evidence type="ECO:0000256" key="17">
    <source>
        <dbReference type="PIRNR" id="PIRNR000641"/>
    </source>
</evidence>
<dbReference type="GO" id="GO:0004674">
    <property type="term" value="F:protein serine/threonine kinase activity"/>
    <property type="evidence" value="ECO:0007669"/>
    <property type="project" value="UniProtKB-KW"/>
</dbReference>
<dbReference type="GO" id="GO:0016020">
    <property type="term" value="C:membrane"/>
    <property type="evidence" value="ECO:0007669"/>
    <property type="project" value="UniProtKB-SubCell"/>
</dbReference>
<feature type="binding site" evidence="18">
    <location>
        <position position="545"/>
    </location>
    <ligand>
        <name>ATP</name>
        <dbReference type="ChEBI" id="CHEBI:30616"/>
    </ligand>
</feature>
<feature type="chain" id="PRO_5014873568" description="Receptor-like serine/threonine-protein kinase" evidence="20">
    <location>
        <begin position="26"/>
        <end position="811"/>
    </location>
</feature>
<dbReference type="FunFam" id="3.30.200.20:FF:000059">
    <property type="entry name" value="S-receptor-like serine/threonine-protein kinase"/>
    <property type="match status" value="1"/>
</dbReference>
<dbReference type="Gene3D" id="2.90.10.10">
    <property type="entry name" value="Bulb-type lectin domain"/>
    <property type="match status" value="1"/>
</dbReference>
<dbReference type="FunFam" id="1.10.510.10:FF:000537">
    <property type="entry name" value="Putative receptor-like protein kinase"/>
    <property type="match status" value="1"/>
</dbReference>
<evidence type="ECO:0000259" key="22">
    <source>
        <dbReference type="PROSITE" id="PS50927"/>
    </source>
</evidence>
<comment type="similarity">
    <text evidence="17">Belongs to the protein kinase superfamily. Ser/Thr protein kinase family.</text>
</comment>
<dbReference type="GO" id="GO:0048544">
    <property type="term" value="P:recognition of pollen"/>
    <property type="evidence" value="ECO:0007669"/>
    <property type="project" value="InterPro"/>
</dbReference>
<dbReference type="InterPro" id="IPR003609">
    <property type="entry name" value="Pan_app"/>
</dbReference>
<keyword evidence="10 19" id="KW-1133">Transmembrane helix</keyword>
<evidence type="ECO:0000256" key="11">
    <source>
        <dbReference type="ARBA" id="ARBA00023136"/>
    </source>
</evidence>
<evidence type="ECO:0000256" key="15">
    <source>
        <dbReference type="ARBA" id="ARBA00047899"/>
    </source>
</evidence>
<keyword evidence="4 17" id="KW-0808">Transferase</keyword>
<evidence type="ECO:0000256" key="1">
    <source>
        <dbReference type="ARBA" id="ARBA00004479"/>
    </source>
</evidence>
<dbReference type="InterPro" id="IPR000719">
    <property type="entry name" value="Prot_kinase_dom"/>
</dbReference>
<dbReference type="InterPro" id="IPR008271">
    <property type="entry name" value="Ser/Thr_kinase_AS"/>
</dbReference>
<dbReference type="GO" id="GO:0005524">
    <property type="term" value="F:ATP binding"/>
    <property type="evidence" value="ECO:0007669"/>
    <property type="project" value="UniProtKB-UniRule"/>
</dbReference>
<proteinExistence type="inferred from homology"/>
<dbReference type="SUPFAM" id="SSF51110">
    <property type="entry name" value="alpha-D-mannose-specific plant lectins"/>
    <property type="match status" value="1"/>
</dbReference>
<reference evidence="24" key="1">
    <citation type="submission" date="2018-02" db="EMBL/GenBank/DDBJ databases">
        <authorList>
            <person name="Cohen D.B."/>
            <person name="Kent A.D."/>
        </authorList>
    </citation>
    <scope>NUCLEOTIDE SEQUENCE</scope>
</reference>
<keyword evidence="3" id="KW-0245">EGF-like domain</keyword>
<dbReference type="Pfam" id="PF00954">
    <property type="entry name" value="S_locus_glycop"/>
    <property type="match status" value="1"/>
</dbReference>
<evidence type="ECO:0000256" key="4">
    <source>
        <dbReference type="ARBA" id="ARBA00022679"/>
    </source>
</evidence>
<dbReference type="PROSITE" id="PS50011">
    <property type="entry name" value="PROTEIN_KINASE_DOM"/>
    <property type="match status" value="1"/>
</dbReference>
<protein>
    <recommendedName>
        <fullName evidence="17">Receptor-like serine/threonine-protein kinase</fullName>
        <ecNumber evidence="17">2.7.11.1</ecNumber>
    </recommendedName>
</protein>
<dbReference type="CDD" id="cd00053">
    <property type="entry name" value="EGF"/>
    <property type="match status" value="1"/>
</dbReference>
<dbReference type="AlphaFoldDB" id="A0A2N9H563"/>
<evidence type="ECO:0000256" key="6">
    <source>
        <dbReference type="ARBA" id="ARBA00022729"/>
    </source>
</evidence>
<evidence type="ECO:0000256" key="3">
    <source>
        <dbReference type="ARBA" id="ARBA00022536"/>
    </source>
</evidence>